<comment type="caution">
    <text evidence="9">The sequence shown here is derived from an EMBL/GenBank/DDBJ whole genome shotgun (WGS) entry which is preliminary data.</text>
</comment>
<proteinExistence type="inferred from homology"/>
<comment type="function">
    <text evidence="7">Component of the Mediator complex, a coactivator involved in the regulated transcription of nearly all RNA polymerase II-dependent genes. Mediator functions as a bridge to convey information from gene-specific regulatory proteins to the basal RNA polymerase II transcription machinery. Mediator is recruited to promoters by direct interactions with regulatory proteins and serves as a scaffold for the assembly of a functional preinitiation complex with RNA polymerase II and the general transcription factors.</text>
</comment>
<keyword evidence="3 7" id="KW-0805">Transcription regulation</keyword>
<reference evidence="9 10" key="1">
    <citation type="submission" date="2016-05" db="EMBL/GenBank/DDBJ databases">
        <title>Nuclear genome of Blastocystis sp. subtype 1 NandII.</title>
        <authorList>
            <person name="Gentekaki E."/>
            <person name="Curtis B."/>
            <person name="Stairs C."/>
            <person name="Eme L."/>
            <person name="Herman E."/>
            <person name="Klimes V."/>
            <person name="Arias M.C."/>
            <person name="Elias M."/>
            <person name="Hilliou F."/>
            <person name="Klute M."/>
            <person name="Malik S.-B."/>
            <person name="Pightling A."/>
            <person name="Rachubinski R."/>
            <person name="Salas D."/>
            <person name="Schlacht A."/>
            <person name="Suga H."/>
            <person name="Archibald J."/>
            <person name="Ball S.G."/>
            <person name="Clark G."/>
            <person name="Dacks J."/>
            <person name="Van Der Giezen M."/>
            <person name="Tsaousis A."/>
            <person name="Roger A."/>
        </authorList>
    </citation>
    <scope>NUCLEOTIDE SEQUENCE [LARGE SCALE GENOMIC DNA]</scope>
    <source>
        <strain evidence="10">ATCC 50177 / NandII</strain>
    </source>
</reference>
<sequence length="950" mass="107829">MQQVNAKYCLLPTGVENGNDLIAKTLAEIYAELVNAVNRVPEEKSKEKKYAALMSASERSRLLLDKLVVVLKWSRNVDVINRCRSLVIRDNENLGALTKVATTLNGAVFRMQQCLQPIYPIKSALSVLNDGNYPFIPLVCDSKAPFVSRLTKKDGNDLITRILRMRTLTENVPACCHSITVRDCAIVCEEKGLFSVSFTLTKPAIDSPFTVTLLNIANNNNTRLIIFPFFSSRQLTRVIAQMNRLIEEETSLSAVITTLYKMLYYLITKQILYALYKQLCSLPESQKQAFGLHSYKYSINDTILAFSFWGASRKRPLPENDSDPNRIELRIQERDGFMGIFGKCNNREFSVDLREYRVMQIVHDCIHHRQSELLEELRGYLKTEVESSHATLIEHTSNAFLTQLELHFRVTSVSLLLRVNPFTGALERRLNEPCLEYWCEGVLRELYTAMDARLYLYELLGRVYVHCILFHVTTCFNTSSTHYRFVFGEYEQQPCLFLPCITFKNYENPRLVERYSILVRLTNNISLHHSESTSSFTQMNGGRVLKPSRASYHTINNKMNDLMEYPENVEIGFDIDGGSKGEDDEDDDEEWVVDMVGVREVNGELTLIDSVKRSVMWDESECAPFREQVKCCIEKLMPRLRFESTLRELKKLGEKGLLRQVDGDATTRLIHCSRAQPPVDFMLHVEDGMEVKVLEVWAELRAVQTQALAVRRGSYQLVEVNGDRATMKLVPFAHACVFLKHLHCFSLALQVCAALQQLAKRATLPFGSLGAAQLASFFTAALQYQFPADVGKRATGKFTLAITCSPSQLYAVSCDYVLPCVNGHAAKHIANRGMLGSGRDLHHSVLMLIAAQYVFTSVMDELDIHPELKADVGIMLYSVSVSRLLLRVMKKDSVALYIHMTEENVVFIPRDQASKTILKSSLGIDTDTVAKEYSQVRDFVRELIQRVKGG</sequence>
<dbReference type="PANTHER" id="PTHR12809">
    <property type="entry name" value="MEDIATOR COMPLEX SUBUNIT"/>
    <property type="match status" value="1"/>
</dbReference>
<keyword evidence="10" id="KW-1185">Reference proteome</keyword>
<dbReference type="GO" id="GO:0070847">
    <property type="term" value="C:core mediator complex"/>
    <property type="evidence" value="ECO:0007669"/>
    <property type="project" value="TreeGrafter"/>
</dbReference>
<dbReference type="GO" id="GO:0016592">
    <property type="term" value="C:mediator complex"/>
    <property type="evidence" value="ECO:0007669"/>
    <property type="project" value="UniProtKB-UniRule"/>
</dbReference>
<evidence type="ECO:0000256" key="5">
    <source>
        <dbReference type="ARBA" id="ARBA00023163"/>
    </source>
</evidence>
<dbReference type="InterPro" id="IPR013947">
    <property type="entry name" value="Mediator_Med14"/>
</dbReference>
<accession>A0A196SEP6</accession>
<gene>
    <name evidence="9" type="ORF">AV274_2745</name>
</gene>
<dbReference type="GO" id="GO:0003712">
    <property type="term" value="F:transcription coregulator activity"/>
    <property type="evidence" value="ECO:0007669"/>
    <property type="project" value="UniProtKB-UniRule"/>
</dbReference>
<dbReference type="EMBL" id="LXWW01000133">
    <property type="protein sequence ID" value="OAO15535.1"/>
    <property type="molecule type" value="Genomic_DNA"/>
</dbReference>
<evidence type="ECO:0000313" key="9">
    <source>
        <dbReference type="EMBL" id="OAO15535.1"/>
    </source>
</evidence>
<dbReference type="AlphaFoldDB" id="A0A196SEP6"/>
<dbReference type="PANTHER" id="PTHR12809:SF2">
    <property type="entry name" value="MEDIATOR OF RNA POLYMERASE II TRANSCRIPTION SUBUNIT 14"/>
    <property type="match status" value="1"/>
</dbReference>
<evidence type="ECO:0000313" key="10">
    <source>
        <dbReference type="Proteomes" id="UP000078348"/>
    </source>
</evidence>
<comment type="similarity">
    <text evidence="2 7">Belongs to the Mediator complex subunit 14 family.</text>
</comment>
<dbReference type="Proteomes" id="UP000078348">
    <property type="component" value="Unassembled WGS sequence"/>
</dbReference>
<comment type="subunit">
    <text evidence="7">Component of the Mediator complex.</text>
</comment>
<dbReference type="GO" id="GO:0006357">
    <property type="term" value="P:regulation of transcription by RNA polymerase II"/>
    <property type="evidence" value="ECO:0007669"/>
    <property type="project" value="InterPro"/>
</dbReference>
<evidence type="ECO:0000259" key="8">
    <source>
        <dbReference type="Pfam" id="PF08638"/>
    </source>
</evidence>
<evidence type="ECO:0000256" key="1">
    <source>
        <dbReference type="ARBA" id="ARBA00004123"/>
    </source>
</evidence>
<dbReference type="Pfam" id="PF08638">
    <property type="entry name" value="Med14"/>
    <property type="match status" value="1"/>
</dbReference>
<dbReference type="STRING" id="478820.A0A196SEP6"/>
<keyword evidence="4 7" id="KW-0010">Activator</keyword>
<dbReference type="OrthoDB" id="205099at2759"/>
<dbReference type="InterPro" id="IPR055122">
    <property type="entry name" value="Med14_N"/>
</dbReference>
<keyword evidence="6 7" id="KW-0539">Nucleus</keyword>
<evidence type="ECO:0000256" key="6">
    <source>
        <dbReference type="ARBA" id="ARBA00023242"/>
    </source>
</evidence>
<evidence type="ECO:0000256" key="2">
    <source>
        <dbReference type="ARBA" id="ARBA00007813"/>
    </source>
</evidence>
<feature type="domain" description="Mediator complex subunit MED14 N-terminal" evidence="8">
    <location>
        <begin position="20"/>
        <end position="201"/>
    </location>
</feature>
<comment type="subcellular location">
    <subcellularLocation>
        <location evidence="1 7">Nucleus</location>
    </subcellularLocation>
</comment>
<protein>
    <recommendedName>
        <fullName evidence="7">Mediator of RNA polymerase II transcription subunit 14</fullName>
    </recommendedName>
    <alternativeName>
        <fullName evidence="7">Mediator complex subunit 14</fullName>
    </alternativeName>
</protein>
<evidence type="ECO:0000256" key="4">
    <source>
        <dbReference type="ARBA" id="ARBA00023159"/>
    </source>
</evidence>
<evidence type="ECO:0000256" key="3">
    <source>
        <dbReference type="ARBA" id="ARBA00023015"/>
    </source>
</evidence>
<evidence type="ECO:0000256" key="7">
    <source>
        <dbReference type="RuleBase" id="RU365082"/>
    </source>
</evidence>
<organism evidence="9 10">
    <name type="scientific">Blastocystis sp. subtype 1 (strain ATCC 50177 / NandII)</name>
    <dbReference type="NCBI Taxonomy" id="478820"/>
    <lineage>
        <taxon>Eukaryota</taxon>
        <taxon>Sar</taxon>
        <taxon>Stramenopiles</taxon>
        <taxon>Bigyra</taxon>
        <taxon>Opalozoa</taxon>
        <taxon>Opalinata</taxon>
        <taxon>Blastocystidae</taxon>
        <taxon>Blastocystis</taxon>
    </lineage>
</organism>
<keyword evidence="5 7" id="KW-0804">Transcription</keyword>
<name>A0A196SEP6_BLAHN</name>